<keyword evidence="5" id="KW-1185">Reference proteome</keyword>
<organism evidence="4 5">
    <name type="scientific">Cesiribacter andamanensis AMV16</name>
    <dbReference type="NCBI Taxonomy" id="1279009"/>
    <lineage>
        <taxon>Bacteria</taxon>
        <taxon>Pseudomonadati</taxon>
        <taxon>Bacteroidota</taxon>
        <taxon>Cytophagia</taxon>
        <taxon>Cytophagales</taxon>
        <taxon>Cesiribacteraceae</taxon>
        <taxon>Cesiribacter</taxon>
    </lineage>
</organism>
<dbReference type="Pfam" id="PF12833">
    <property type="entry name" value="HTH_18"/>
    <property type="match status" value="1"/>
</dbReference>
<feature type="domain" description="HTH araC/xylS-type" evidence="3">
    <location>
        <begin position="78"/>
        <end position="179"/>
    </location>
</feature>
<dbReference type="STRING" id="1279009.ADICEAN_01342"/>
<comment type="caution">
    <text evidence="4">The sequence shown here is derived from an EMBL/GenBank/DDBJ whole genome shotgun (WGS) entry which is preliminary data.</text>
</comment>
<dbReference type="InterPro" id="IPR018060">
    <property type="entry name" value="HTH_AraC"/>
</dbReference>
<gene>
    <name evidence="4" type="ORF">ADICEAN_01342</name>
</gene>
<evidence type="ECO:0000313" key="5">
    <source>
        <dbReference type="Proteomes" id="UP000011910"/>
    </source>
</evidence>
<dbReference type="SUPFAM" id="SSF46689">
    <property type="entry name" value="Homeodomain-like"/>
    <property type="match status" value="1"/>
</dbReference>
<keyword evidence="1" id="KW-0805">Transcription regulation</keyword>
<evidence type="ECO:0000313" key="4">
    <source>
        <dbReference type="EMBL" id="EMR03493.1"/>
    </source>
</evidence>
<dbReference type="InterPro" id="IPR009057">
    <property type="entry name" value="Homeodomain-like_sf"/>
</dbReference>
<dbReference type="eggNOG" id="COG2207">
    <property type="taxonomic scope" value="Bacteria"/>
</dbReference>
<dbReference type="GO" id="GO:0003700">
    <property type="term" value="F:DNA-binding transcription factor activity"/>
    <property type="evidence" value="ECO:0007669"/>
    <property type="project" value="InterPro"/>
</dbReference>
<dbReference type="SMART" id="SM00342">
    <property type="entry name" value="HTH_ARAC"/>
    <property type="match status" value="1"/>
</dbReference>
<dbReference type="EMBL" id="AODQ01000024">
    <property type="protein sequence ID" value="EMR03493.1"/>
    <property type="molecule type" value="Genomic_DNA"/>
</dbReference>
<reference evidence="4 5" key="1">
    <citation type="journal article" date="2013" name="Genome Announc.">
        <title>Draft Genome Sequence of Cesiribacter andamanensis Strain AMV16T, Isolated from a Soil Sample from a Mud Volcano in the Andaman Islands, India.</title>
        <authorList>
            <person name="Shivaji S."/>
            <person name="Ara S."/>
            <person name="Begum Z."/>
            <person name="Srinivas T.N."/>
            <person name="Singh A."/>
            <person name="Kumar Pinnaka A."/>
        </authorList>
    </citation>
    <scope>NUCLEOTIDE SEQUENCE [LARGE SCALE GENOMIC DNA]</scope>
    <source>
        <strain evidence="4 5">AMV16</strain>
    </source>
</reference>
<evidence type="ECO:0000256" key="1">
    <source>
        <dbReference type="ARBA" id="ARBA00023015"/>
    </source>
</evidence>
<evidence type="ECO:0000256" key="2">
    <source>
        <dbReference type="ARBA" id="ARBA00023163"/>
    </source>
</evidence>
<dbReference type="PROSITE" id="PS01124">
    <property type="entry name" value="HTH_ARAC_FAMILY_2"/>
    <property type="match status" value="1"/>
</dbReference>
<dbReference type="Proteomes" id="UP000011910">
    <property type="component" value="Unassembled WGS sequence"/>
</dbReference>
<proteinExistence type="predicted"/>
<dbReference type="GO" id="GO:0043565">
    <property type="term" value="F:sequence-specific DNA binding"/>
    <property type="evidence" value="ECO:0007669"/>
    <property type="project" value="InterPro"/>
</dbReference>
<evidence type="ECO:0000259" key="3">
    <source>
        <dbReference type="PROSITE" id="PS01124"/>
    </source>
</evidence>
<sequence>MNEEIVYIENMNSPRDILLVSQALELLGLRVKEVELGAASYYNPGGVIKKATIDKALEEMGFSLMDSEAKLFSEQVRSLVSVYIDNCLRQQQETSFETFLEDALKTPYLLICQRYLSITGQRLSIFLRRMKVERAKILLINSNFSQEEIALKLGFKTVKGLSRMFREVTGQSMSVYTGRELYAALPKVV</sequence>
<keyword evidence="2" id="KW-0804">Transcription</keyword>
<dbReference type="RefSeq" id="WP_009194742.1">
    <property type="nucleotide sequence ID" value="NZ_AODQ01000024.1"/>
</dbReference>
<dbReference type="Gene3D" id="1.10.10.60">
    <property type="entry name" value="Homeodomain-like"/>
    <property type="match status" value="1"/>
</dbReference>
<name>M7N492_9BACT</name>
<dbReference type="AlphaFoldDB" id="M7N492"/>
<protein>
    <submittedName>
        <fullName evidence="4">DNA gyrase inhibitor</fullName>
    </submittedName>
</protein>
<accession>M7N492</accession>